<evidence type="ECO:0000313" key="1">
    <source>
        <dbReference type="EMBL" id="ARI80720.1"/>
    </source>
</evidence>
<dbReference type="Proteomes" id="UP000192439">
    <property type="component" value="Chromosome"/>
</dbReference>
<reference evidence="1 2" key="1">
    <citation type="journal article" date="2018" name="Harmful Algae">
        <title>The highly heterogeneous methylated genomes and diverse restriction-modification systems of bloom-forming Microcystis.</title>
        <authorList>
            <person name="Zhao L."/>
            <person name="Song Y."/>
            <person name="Li L."/>
            <person name="Gan N."/>
            <person name="Brand J.J."/>
            <person name="Song L."/>
        </authorList>
    </citation>
    <scope>NUCLEOTIDE SEQUENCE [LARGE SCALE GENOMIC DNA]</scope>
    <source>
        <strain evidence="1 2">PCC 7806SL</strain>
    </source>
</reference>
<keyword evidence="2" id="KW-1185">Reference proteome</keyword>
<gene>
    <name evidence="1" type="ORF">BH695_1439</name>
</gene>
<organism evidence="1 2">
    <name type="scientific">Microcystis aeruginosa PCC 7806SL</name>
    <dbReference type="NCBI Taxonomy" id="1903187"/>
    <lineage>
        <taxon>Bacteria</taxon>
        <taxon>Bacillati</taxon>
        <taxon>Cyanobacteriota</taxon>
        <taxon>Cyanophyceae</taxon>
        <taxon>Oscillatoriophycideae</taxon>
        <taxon>Chroococcales</taxon>
        <taxon>Microcystaceae</taxon>
        <taxon>Microcystis</taxon>
    </lineage>
</organism>
<sequence>MKAIEGGKFGRKFTQEFDKASRFAHSLCYLCRLFPIFLQSSIDPRNFTDFFNLIGSSVEQQAVILTNWVINY</sequence>
<evidence type="ECO:0000313" key="2">
    <source>
        <dbReference type="Proteomes" id="UP000192439"/>
    </source>
</evidence>
<name>A0AB33BL98_MICA7</name>
<protein>
    <submittedName>
        <fullName evidence="1">Uncharacterized protein</fullName>
    </submittedName>
</protein>
<dbReference type="AlphaFoldDB" id="A0AB33BL98"/>
<dbReference type="EMBL" id="CP020771">
    <property type="protein sequence ID" value="ARI80720.1"/>
    <property type="molecule type" value="Genomic_DNA"/>
</dbReference>
<accession>A0AB33BL98</accession>
<proteinExistence type="predicted"/>